<dbReference type="Proteomes" id="UP000196708">
    <property type="component" value="Chromosome 1"/>
</dbReference>
<proteinExistence type="predicted"/>
<dbReference type="KEGG" id="vga:BSQ33_02305"/>
<dbReference type="OrthoDB" id="8596123at2"/>
<reference evidence="1 2" key="1">
    <citation type="submission" date="2016-12" db="EMBL/GenBank/DDBJ databases">
        <authorList>
            <person name="Song W.-J."/>
            <person name="Kurnit D.M."/>
        </authorList>
    </citation>
    <scope>NUCLEOTIDE SEQUENCE [LARGE SCALE GENOMIC DNA]</scope>
    <source>
        <strain evidence="1 2">ATCC 43942</strain>
    </source>
</reference>
<evidence type="ECO:0000313" key="1">
    <source>
        <dbReference type="EMBL" id="ASA54677.1"/>
    </source>
</evidence>
<organism evidence="1 2">
    <name type="scientific">Vibrio gazogenes</name>
    <dbReference type="NCBI Taxonomy" id="687"/>
    <lineage>
        <taxon>Bacteria</taxon>
        <taxon>Pseudomonadati</taxon>
        <taxon>Pseudomonadota</taxon>
        <taxon>Gammaproteobacteria</taxon>
        <taxon>Vibrionales</taxon>
        <taxon>Vibrionaceae</taxon>
        <taxon>Vibrio</taxon>
    </lineage>
</organism>
<name>A0A1Z2SC21_VIBGA</name>
<sequence length="186" mass="20632">MSEDTIKLVITHKGLEACISAKAKGIQLSLKWVSAGDRAYTPSPDQMTLQNELQRVEFCEFKDIGESQIQAVAKFSGPDEYPIRELGFWLEDGTLLGVISGPNTTLNYKAKNGHCIQPFTLDLSAIPTNSITVEVGTENLNIMLTEEMITIACAFIKSQAISTRQIHNQMSITERLRHIEELSSCL</sequence>
<protein>
    <submittedName>
        <fullName evidence="1">Phage tail protein</fullName>
    </submittedName>
</protein>
<dbReference type="RefSeq" id="WP_021021779.1">
    <property type="nucleotide sequence ID" value="NZ_CP018835.1"/>
</dbReference>
<accession>A0A1Z2SC21</accession>
<dbReference type="AlphaFoldDB" id="A0A1Z2SC21"/>
<gene>
    <name evidence="1" type="ORF">BSQ33_02305</name>
</gene>
<evidence type="ECO:0000313" key="2">
    <source>
        <dbReference type="Proteomes" id="UP000196708"/>
    </source>
</evidence>
<dbReference type="EMBL" id="CP018835">
    <property type="protein sequence ID" value="ASA54677.1"/>
    <property type="molecule type" value="Genomic_DNA"/>
</dbReference>